<dbReference type="OrthoDB" id="3795533at2759"/>
<protein>
    <submittedName>
        <fullName evidence="2">Uncharacterized protein</fullName>
    </submittedName>
</protein>
<accession>A0A2V1EB26</accession>
<feature type="compositionally biased region" description="Low complexity" evidence="1">
    <location>
        <begin position="148"/>
        <end position="157"/>
    </location>
</feature>
<feature type="compositionally biased region" description="Acidic residues" evidence="1">
    <location>
        <begin position="210"/>
        <end position="221"/>
    </location>
</feature>
<evidence type="ECO:0000256" key="1">
    <source>
        <dbReference type="SAM" id="MobiDB-lite"/>
    </source>
</evidence>
<feature type="compositionally biased region" description="Low complexity" evidence="1">
    <location>
        <begin position="389"/>
        <end position="405"/>
    </location>
</feature>
<evidence type="ECO:0000313" key="2">
    <source>
        <dbReference type="EMBL" id="PVI07566.1"/>
    </source>
</evidence>
<dbReference type="AlphaFoldDB" id="A0A2V1EB26"/>
<name>A0A2V1EB26_9PLEO</name>
<reference evidence="2 3" key="1">
    <citation type="journal article" date="2018" name="Sci. Rep.">
        <title>Comparative genomics provides insights into the lifestyle and reveals functional heterogeneity of dark septate endophytic fungi.</title>
        <authorList>
            <person name="Knapp D.G."/>
            <person name="Nemeth J.B."/>
            <person name="Barry K."/>
            <person name="Hainaut M."/>
            <person name="Henrissat B."/>
            <person name="Johnson J."/>
            <person name="Kuo A."/>
            <person name="Lim J.H.P."/>
            <person name="Lipzen A."/>
            <person name="Nolan M."/>
            <person name="Ohm R.A."/>
            <person name="Tamas L."/>
            <person name="Grigoriev I.V."/>
            <person name="Spatafora J.W."/>
            <person name="Nagy L.G."/>
            <person name="Kovacs G.M."/>
        </authorList>
    </citation>
    <scope>NUCLEOTIDE SEQUENCE [LARGE SCALE GENOMIC DNA]</scope>
    <source>
        <strain evidence="2 3">DSE2036</strain>
    </source>
</reference>
<evidence type="ECO:0000313" key="3">
    <source>
        <dbReference type="Proteomes" id="UP000244855"/>
    </source>
</evidence>
<sequence>MEASINVSFSHLRSISAAHCLPARLRAPGDPIPRHASNKRKGIGLSSIPDSVKIAALSQVPSHFKVNMFDIIVKNAFPHFDNLMMAAWNVVSLFSGTGTEENDLLRAVSQLDAVLREFDNHDTAPNKLKKNEADEDEVEIKTTHKTHTAPPHAYHAPSESSRISTPVPPRAAPTATQHSASWGARPSVPPSKQHHAFNLHPSQHPVDGYVAEDDEDEEEELLFPPNRMRSTGQYPPSAFPPSHREPRHHPYARNTVERPTPSTSLASSGYHPPYSSYDQQYQGYPHSYHPHQQHHHQLYPQPPPSPPFPSRQAPPPQPSAYPPSPYQPAPHHIRRKFSINPPPQPTPSSTHSTPGRSSRAQRPPSRQVYNTDGKGDGEEFGELDEPGRSVGVSHTTNNNNNHGSGEAATSTEQDDELNSLFEDRDASNTHQSHQPSTTALPEDGDAEMRDTHSAPMGDEIVVAVGTREDGAADDVDAGGEKGLLQQQQQSLKTPSSGIYLGRSALGKRKERSGAPVADMFGGGKDAGEGSE</sequence>
<feature type="region of interest" description="Disordered" evidence="1">
    <location>
        <begin position="122"/>
        <end position="531"/>
    </location>
</feature>
<feature type="compositionally biased region" description="Low complexity" evidence="1">
    <location>
        <begin position="347"/>
        <end position="367"/>
    </location>
</feature>
<dbReference type="EMBL" id="KZ805303">
    <property type="protein sequence ID" value="PVI07566.1"/>
    <property type="molecule type" value="Genomic_DNA"/>
</dbReference>
<gene>
    <name evidence="2" type="ORF">DM02DRAFT_608658</name>
</gene>
<dbReference type="Proteomes" id="UP000244855">
    <property type="component" value="Unassembled WGS sequence"/>
</dbReference>
<feature type="compositionally biased region" description="Basic residues" evidence="1">
    <location>
        <begin position="288"/>
        <end position="297"/>
    </location>
</feature>
<organism evidence="2 3">
    <name type="scientific">Periconia macrospinosa</name>
    <dbReference type="NCBI Taxonomy" id="97972"/>
    <lineage>
        <taxon>Eukaryota</taxon>
        <taxon>Fungi</taxon>
        <taxon>Dikarya</taxon>
        <taxon>Ascomycota</taxon>
        <taxon>Pezizomycotina</taxon>
        <taxon>Dothideomycetes</taxon>
        <taxon>Pleosporomycetidae</taxon>
        <taxon>Pleosporales</taxon>
        <taxon>Massarineae</taxon>
        <taxon>Periconiaceae</taxon>
        <taxon>Periconia</taxon>
    </lineage>
</organism>
<proteinExistence type="predicted"/>
<feature type="compositionally biased region" description="Basic and acidic residues" evidence="1">
    <location>
        <begin position="122"/>
        <end position="132"/>
    </location>
</feature>
<keyword evidence="3" id="KW-1185">Reference proteome</keyword>
<feature type="compositionally biased region" description="Pro residues" evidence="1">
    <location>
        <begin position="300"/>
        <end position="328"/>
    </location>
</feature>
<feature type="compositionally biased region" description="Polar residues" evidence="1">
    <location>
        <begin position="428"/>
        <end position="439"/>
    </location>
</feature>